<dbReference type="Pfam" id="PF01061">
    <property type="entry name" value="ABC2_membrane"/>
    <property type="match status" value="1"/>
</dbReference>
<evidence type="ECO:0000256" key="2">
    <source>
        <dbReference type="ARBA" id="ARBA00022692"/>
    </source>
</evidence>
<dbReference type="OrthoDB" id="9774758at2"/>
<evidence type="ECO:0000256" key="3">
    <source>
        <dbReference type="ARBA" id="ARBA00022989"/>
    </source>
</evidence>
<dbReference type="Proteomes" id="UP000004322">
    <property type="component" value="Unassembled WGS sequence"/>
</dbReference>
<reference evidence="7" key="1">
    <citation type="submission" date="2011-07" db="EMBL/GenBank/DDBJ databases">
        <authorList>
            <person name="Stanhope M.J."/>
            <person name="Durkin A.S."/>
            <person name="Hostetler J."/>
            <person name="Kim M."/>
            <person name="Radune D."/>
            <person name="Singh I."/>
            <person name="Town C.D."/>
        </authorList>
    </citation>
    <scope>NUCLEOTIDE SEQUENCE [LARGE SCALE GENOMIC DNA]</scope>
    <source>
        <strain evidence="7">HS-6</strain>
    </source>
</reference>
<evidence type="ECO:0000256" key="5">
    <source>
        <dbReference type="SAM" id="Phobius"/>
    </source>
</evidence>
<organism evidence="7 8">
    <name type="scientific">Streptococcus criceti HS-6</name>
    <dbReference type="NCBI Taxonomy" id="873449"/>
    <lineage>
        <taxon>Bacteria</taxon>
        <taxon>Bacillati</taxon>
        <taxon>Bacillota</taxon>
        <taxon>Bacilli</taxon>
        <taxon>Lactobacillales</taxon>
        <taxon>Streptococcaceae</taxon>
        <taxon>Streptococcus</taxon>
    </lineage>
</organism>
<keyword evidence="4 5" id="KW-0472">Membrane</keyword>
<dbReference type="PANTHER" id="PTHR43027:SF1">
    <property type="entry name" value="DOXORUBICIN RESISTANCE ABC TRANSPORTER PERMEASE PROTEIN DRRC-RELATED"/>
    <property type="match status" value="1"/>
</dbReference>
<comment type="caution">
    <text evidence="7">The sequence shown here is derived from an EMBL/GenBank/DDBJ whole genome shotgun (WGS) entry which is preliminary data.</text>
</comment>
<sequence>MFNVFTISLKNSLKDIVLLFWSICLPLAFIIGLHYFKVTLGADTLFGIITFSIFCQACITQSFSIFSQRKRGVFELLSVTPFSIWKYLSGIVLSQALLASIIALLLLSIEVKLFSLAITFGGILSFVPLFLTEAVLFSLFSFVLSRFPKDEAHLSTFTNLTMFALLLPSSIFWSLDHAPRFVQAISWINPFEWLQKGYRAIFSHEISAYMLAFGLLVTSVLLASWLAQKTFRLKER</sequence>
<evidence type="ECO:0000259" key="6">
    <source>
        <dbReference type="Pfam" id="PF01061"/>
    </source>
</evidence>
<feature type="domain" description="ABC-2 type transporter transmembrane" evidence="6">
    <location>
        <begin position="9"/>
        <end position="202"/>
    </location>
</feature>
<keyword evidence="3 5" id="KW-1133">Transmembrane helix</keyword>
<accession>G5JNV5</accession>
<evidence type="ECO:0000256" key="1">
    <source>
        <dbReference type="ARBA" id="ARBA00004141"/>
    </source>
</evidence>
<dbReference type="InterPro" id="IPR013525">
    <property type="entry name" value="ABC2_TM"/>
</dbReference>
<dbReference type="GO" id="GO:0140359">
    <property type="term" value="F:ABC-type transporter activity"/>
    <property type="evidence" value="ECO:0007669"/>
    <property type="project" value="InterPro"/>
</dbReference>
<evidence type="ECO:0000313" key="7">
    <source>
        <dbReference type="EMBL" id="EHI74673.1"/>
    </source>
</evidence>
<keyword evidence="8" id="KW-1185">Reference proteome</keyword>
<dbReference type="EMBL" id="AEUV02000002">
    <property type="protein sequence ID" value="EHI74673.1"/>
    <property type="molecule type" value="Genomic_DNA"/>
</dbReference>
<gene>
    <name evidence="7" type="ORF">STRCR_1486</name>
</gene>
<feature type="transmembrane region" description="Helical" evidence="5">
    <location>
        <begin position="16"/>
        <end position="36"/>
    </location>
</feature>
<protein>
    <submittedName>
        <fullName evidence="7">Membrane protein</fullName>
    </submittedName>
</protein>
<dbReference type="RefSeq" id="WP_004228172.1">
    <property type="nucleotide sequence ID" value="NZ_AEUV02000002.1"/>
</dbReference>
<feature type="transmembrane region" description="Helical" evidence="5">
    <location>
        <begin position="48"/>
        <end position="66"/>
    </location>
</feature>
<dbReference type="PANTHER" id="PTHR43027">
    <property type="entry name" value="DOXORUBICIN RESISTANCE ABC TRANSPORTER PERMEASE PROTEIN DRRC-RELATED"/>
    <property type="match status" value="1"/>
</dbReference>
<dbReference type="GO" id="GO:0016020">
    <property type="term" value="C:membrane"/>
    <property type="evidence" value="ECO:0007669"/>
    <property type="project" value="UniProtKB-SubCell"/>
</dbReference>
<name>G5JNV5_STRCG</name>
<dbReference type="InterPro" id="IPR052902">
    <property type="entry name" value="ABC-2_transporter"/>
</dbReference>
<feature type="transmembrane region" description="Helical" evidence="5">
    <location>
        <begin position="113"/>
        <end position="144"/>
    </location>
</feature>
<evidence type="ECO:0000313" key="8">
    <source>
        <dbReference type="Proteomes" id="UP000004322"/>
    </source>
</evidence>
<feature type="transmembrane region" description="Helical" evidence="5">
    <location>
        <begin position="156"/>
        <end position="175"/>
    </location>
</feature>
<proteinExistence type="predicted"/>
<feature type="transmembrane region" description="Helical" evidence="5">
    <location>
        <begin position="87"/>
        <end position="107"/>
    </location>
</feature>
<keyword evidence="2 5" id="KW-0812">Transmembrane</keyword>
<comment type="subcellular location">
    <subcellularLocation>
        <location evidence="1">Membrane</location>
        <topology evidence="1">Multi-pass membrane protein</topology>
    </subcellularLocation>
</comment>
<dbReference type="eggNOG" id="COG0842">
    <property type="taxonomic scope" value="Bacteria"/>
</dbReference>
<dbReference type="STRING" id="873449.STRCR_1486"/>
<feature type="transmembrane region" description="Helical" evidence="5">
    <location>
        <begin position="206"/>
        <end position="227"/>
    </location>
</feature>
<evidence type="ECO:0000256" key="4">
    <source>
        <dbReference type="ARBA" id="ARBA00023136"/>
    </source>
</evidence>
<dbReference type="AlphaFoldDB" id="G5JNV5"/>